<name>A0A2N8UB76_9BASI</name>
<sequence length="174" mass="19885">MSTITRASALCNPPTSSDEYVLDPRKSMPDYRREIYDLLQYLDEEQDKIEKQLARFSSSSATSTNMRKQTTRRASFSSHQSMRDYDDVASSESEDDAEDDFVVVEDVNAASRKKQLLSQLQQLWRSRDALRKRAKQLNIRIDSLDHGKGSGLMPLDDVSQGETEFDAHDDNVEI</sequence>
<dbReference type="AlphaFoldDB" id="A0A2N8UB76"/>
<feature type="region of interest" description="Disordered" evidence="1">
    <location>
        <begin position="53"/>
        <end position="100"/>
    </location>
</feature>
<feature type="compositionally biased region" description="Acidic residues" evidence="1">
    <location>
        <begin position="87"/>
        <end position="100"/>
    </location>
</feature>
<feature type="region of interest" description="Disordered" evidence="1">
    <location>
        <begin position="1"/>
        <end position="26"/>
    </location>
</feature>
<accession>A0A2N8UB76</accession>
<feature type="region of interest" description="Disordered" evidence="1">
    <location>
        <begin position="143"/>
        <end position="174"/>
    </location>
</feature>
<reference evidence="2 3" key="1">
    <citation type="submission" date="2017-02" db="EMBL/GenBank/DDBJ databases">
        <authorList>
            <person name="Peterson S.W."/>
        </authorList>
    </citation>
    <scope>NUCLEOTIDE SEQUENCE [LARGE SCALE GENOMIC DNA]</scope>
    <source>
        <strain evidence="2 3">SRS1_H2-8</strain>
    </source>
</reference>
<dbReference type="Proteomes" id="UP000239563">
    <property type="component" value="Chromosome III"/>
</dbReference>
<proteinExistence type="predicted"/>
<dbReference type="EMBL" id="LT795056">
    <property type="protein sequence ID" value="SJX62041.1"/>
    <property type="molecule type" value="Genomic_DNA"/>
</dbReference>
<gene>
    <name evidence="2" type="ORF">SRS1_10677</name>
</gene>
<feature type="compositionally biased region" description="Basic and acidic residues" evidence="1">
    <location>
        <begin position="165"/>
        <end position="174"/>
    </location>
</feature>
<organism evidence="2 3">
    <name type="scientific">Sporisorium reilianum f. sp. reilianum</name>
    <dbReference type="NCBI Taxonomy" id="72559"/>
    <lineage>
        <taxon>Eukaryota</taxon>
        <taxon>Fungi</taxon>
        <taxon>Dikarya</taxon>
        <taxon>Basidiomycota</taxon>
        <taxon>Ustilaginomycotina</taxon>
        <taxon>Ustilaginomycetes</taxon>
        <taxon>Ustilaginales</taxon>
        <taxon>Ustilaginaceae</taxon>
        <taxon>Sporisorium</taxon>
    </lineage>
</organism>
<evidence type="ECO:0000313" key="2">
    <source>
        <dbReference type="EMBL" id="SJX62041.1"/>
    </source>
</evidence>
<evidence type="ECO:0000256" key="1">
    <source>
        <dbReference type="SAM" id="MobiDB-lite"/>
    </source>
</evidence>
<protein>
    <submittedName>
        <fullName evidence="2">Uncharacterized protein</fullName>
    </submittedName>
</protein>
<evidence type="ECO:0000313" key="3">
    <source>
        <dbReference type="Proteomes" id="UP000239563"/>
    </source>
</evidence>
<feature type="compositionally biased region" description="Polar residues" evidence="1">
    <location>
        <begin position="55"/>
        <end position="80"/>
    </location>
</feature>